<evidence type="ECO:0000256" key="1">
    <source>
        <dbReference type="SAM" id="MobiDB-lite"/>
    </source>
</evidence>
<feature type="region of interest" description="Disordered" evidence="1">
    <location>
        <begin position="1"/>
        <end position="41"/>
    </location>
</feature>
<dbReference type="EMBL" id="BGPR01173062">
    <property type="protein sequence ID" value="GBM37581.1"/>
    <property type="molecule type" value="Genomic_DNA"/>
</dbReference>
<dbReference type="Proteomes" id="UP000499080">
    <property type="component" value="Unassembled WGS sequence"/>
</dbReference>
<gene>
    <name evidence="2" type="ORF">AVEN_20510_1</name>
</gene>
<organism evidence="2 3">
    <name type="scientific">Araneus ventricosus</name>
    <name type="common">Orbweaver spider</name>
    <name type="synonym">Epeira ventricosa</name>
    <dbReference type="NCBI Taxonomy" id="182803"/>
    <lineage>
        <taxon>Eukaryota</taxon>
        <taxon>Metazoa</taxon>
        <taxon>Ecdysozoa</taxon>
        <taxon>Arthropoda</taxon>
        <taxon>Chelicerata</taxon>
        <taxon>Arachnida</taxon>
        <taxon>Araneae</taxon>
        <taxon>Araneomorphae</taxon>
        <taxon>Entelegynae</taxon>
        <taxon>Araneoidea</taxon>
        <taxon>Araneidae</taxon>
        <taxon>Araneus</taxon>
    </lineage>
</organism>
<reference evidence="2 3" key="1">
    <citation type="journal article" date="2019" name="Sci. Rep.">
        <title>Orb-weaving spider Araneus ventricosus genome elucidates the spidroin gene catalogue.</title>
        <authorList>
            <person name="Kono N."/>
            <person name="Nakamura H."/>
            <person name="Ohtoshi R."/>
            <person name="Moran D.A.P."/>
            <person name="Shinohara A."/>
            <person name="Yoshida Y."/>
            <person name="Fujiwara M."/>
            <person name="Mori M."/>
            <person name="Tomita M."/>
            <person name="Arakawa K."/>
        </authorList>
    </citation>
    <scope>NUCLEOTIDE SEQUENCE [LARGE SCALE GENOMIC DNA]</scope>
</reference>
<feature type="non-terminal residue" evidence="2">
    <location>
        <position position="1"/>
    </location>
</feature>
<dbReference type="AlphaFoldDB" id="A0A4Y2F8L8"/>
<proteinExistence type="predicted"/>
<keyword evidence="3" id="KW-1185">Reference proteome</keyword>
<protein>
    <submittedName>
        <fullName evidence="2">Uncharacterized protein</fullName>
    </submittedName>
</protein>
<name>A0A4Y2F8L8_ARAVE</name>
<evidence type="ECO:0000313" key="2">
    <source>
        <dbReference type="EMBL" id="GBM37581.1"/>
    </source>
</evidence>
<accession>A0A4Y2F8L8</accession>
<evidence type="ECO:0000313" key="3">
    <source>
        <dbReference type="Proteomes" id="UP000499080"/>
    </source>
</evidence>
<comment type="caution">
    <text evidence="2">The sequence shown here is derived from an EMBL/GenBank/DDBJ whole genome shotgun (WGS) entry which is preliminary data.</text>
</comment>
<sequence length="41" mass="4450">NQSIGQYLSVHEDSLNHPPTNRCPKEAVAGGRPKMMESKAA</sequence>